<evidence type="ECO:0000313" key="5">
    <source>
        <dbReference type="EMBL" id="MDV5088628.1"/>
    </source>
</evidence>
<dbReference type="InterPro" id="IPR036388">
    <property type="entry name" value="WH-like_DNA-bd_sf"/>
</dbReference>
<reference evidence="5 6" key="1">
    <citation type="submission" date="2023-10" db="EMBL/GenBank/DDBJ databases">
        <title>Veillonella sp. nov., isolated from a pig farm feces dump.</title>
        <authorList>
            <person name="Chang Y.-H."/>
        </authorList>
    </citation>
    <scope>NUCLEOTIDE SEQUENCE [LARGE SCALE GENOMIC DNA]</scope>
    <source>
        <strain evidence="5 6">YH-vei2233</strain>
    </source>
</reference>
<dbReference type="PRINTS" id="PR00039">
    <property type="entry name" value="HTHLYSR"/>
</dbReference>
<proteinExistence type="inferred from homology"/>
<keyword evidence="2" id="KW-0805">Transcription regulation</keyword>
<dbReference type="RefSeq" id="WP_317330085.1">
    <property type="nucleotide sequence ID" value="NZ_JAWJZA010000007.1"/>
</dbReference>
<keyword evidence="6" id="KW-1185">Reference proteome</keyword>
<dbReference type="EMBL" id="JAWJZB010000008">
    <property type="protein sequence ID" value="MDV5088628.1"/>
    <property type="molecule type" value="Genomic_DNA"/>
</dbReference>
<dbReference type="PANTHER" id="PTHR30126:SF78">
    <property type="entry name" value="HTH LYSR-TYPE DOMAIN-CONTAINING PROTEIN"/>
    <property type="match status" value="1"/>
</dbReference>
<evidence type="ECO:0000313" key="6">
    <source>
        <dbReference type="Proteomes" id="UP001272515"/>
    </source>
</evidence>
<accession>A0ABU3Z9N3</accession>
<dbReference type="InterPro" id="IPR000847">
    <property type="entry name" value="LysR_HTH_N"/>
</dbReference>
<feature type="domain" description="HTH lysR-type" evidence="4">
    <location>
        <begin position="1"/>
        <end position="58"/>
    </location>
</feature>
<evidence type="ECO:0000256" key="1">
    <source>
        <dbReference type="ARBA" id="ARBA00009437"/>
    </source>
</evidence>
<evidence type="ECO:0000256" key="2">
    <source>
        <dbReference type="ARBA" id="ARBA00023015"/>
    </source>
</evidence>
<comment type="similarity">
    <text evidence="1">Belongs to the LysR transcriptional regulatory family.</text>
</comment>
<dbReference type="InterPro" id="IPR036390">
    <property type="entry name" value="WH_DNA-bd_sf"/>
</dbReference>
<dbReference type="SUPFAM" id="SSF46785">
    <property type="entry name" value="Winged helix' DNA-binding domain"/>
    <property type="match status" value="1"/>
</dbReference>
<evidence type="ECO:0000259" key="4">
    <source>
        <dbReference type="PROSITE" id="PS50931"/>
    </source>
</evidence>
<keyword evidence="3" id="KW-0804">Transcription</keyword>
<dbReference type="Pfam" id="PF00126">
    <property type="entry name" value="HTH_1"/>
    <property type="match status" value="1"/>
</dbReference>
<gene>
    <name evidence="5" type="ORF">RVY80_07225</name>
</gene>
<dbReference type="PANTHER" id="PTHR30126">
    <property type="entry name" value="HTH-TYPE TRANSCRIPTIONAL REGULATOR"/>
    <property type="match status" value="1"/>
</dbReference>
<dbReference type="PROSITE" id="PS50931">
    <property type="entry name" value="HTH_LYSR"/>
    <property type="match status" value="1"/>
</dbReference>
<dbReference type="Proteomes" id="UP001272515">
    <property type="component" value="Unassembled WGS sequence"/>
</dbReference>
<evidence type="ECO:0000256" key="3">
    <source>
        <dbReference type="ARBA" id="ARBA00023163"/>
    </source>
</evidence>
<sequence length="119" mass="13651">MDERDWSILLTLYEEKNITRAAKKLFISQPSLTSRIHDIEARFGVKVVVRSKQGVTFTEEGEYLVQCAREMIEKLRSIEQTIQGFGTDVKGTIQLATTGLFTKHELPLIIKGFLNYIQM</sequence>
<name>A0ABU3Z9N3_9FIRM</name>
<comment type="caution">
    <text evidence="5">The sequence shown here is derived from an EMBL/GenBank/DDBJ whole genome shotgun (WGS) entry which is preliminary data.</text>
</comment>
<protein>
    <submittedName>
        <fullName evidence="5">LysR family transcriptional regulator</fullName>
    </submittedName>
</protein>
<dbReference type="Gene3D" id="1.10.10.10">
    <property type="entry name" value="Winged helix-like DNA-binding domain superfamily/Winged helix DNA-binding domain"/>
    <property type="match status" value="1"/>
</dbReference>
<organism evidence="5 6">
    <name type="scientific">Veillonella absiana</name>
    <dbReference type="NCBI Taxonomy" id="3079305"/>
    <lineage>
        <taxon>Bacteria</taxon>
        <taxon>Bacillati</taxon>
        <taxon>Bacillota</taxon>
        <taxon>Negativicutes</taxon>
        <taxon>Veillonellales</taxon>
        <taxon>Veillonellaceae</taxon>
        <taxon>Veillonella</taxon>
    </lineage>
</organism>